<evidence type="ECO:0000256" key="3">
    <source>
        <dbReference type="ARBA" id="ARBA00023125"/>
    </source>
</evidence>
<dbReference type="InterPro" id="IPR000551">
    <property type="entry name" value="MerR-type_HTH_dom"/>
</dbReference>
<keyword evidence="4" id="KW-0804">Transcription</keyword>
<proteinExistence type="predicted"/>
<keyword evidence="2" id="KW-0805">Transcription regulation</keyword>
<evidence type="ECO:0000256" key="1">
    <source>
        <dbReference type="ARBA" id="ARBA00022491"/>
    </source>
</evidence>
<feature type="domain" description="HTH merR-type" evidence="5">
    <location>
        <begin position="8"/>
        <end position="76"/>
    </location>
</feature>
<dbReference type="SUPFAM" id="SSF46955">
    <property type="entry name" value="Putative DNA-binding domain"/>
    <property type="match status" value="1"/>
</dbReference>
<evidence type="ECO:0000313" key="7">
    <source>
        <dbReference type="Proteomes" id="UP000431401"/>
    </source>
</evidence>
<keyword evidence="1" id="KW-0678">Repressor</keyword>
<gene>
    <name evidence="6" type="ORF">NRB56_44330</name>
</gene>
<sequence length="143" mass="15202">MIGGMTAALSIGEVAGLSGVAATTLRYYEDRGLLRPPERVGGRRRYDESVLIRLRAIEICKASGFGLDEIATLLADETPGRPASRELAAAKLADIDARMAVLAQARALIEWGLRCTCPSLEACTCGVHPPVGSPNPRIVDSVR</sequence>
<dbReference type="EMBL" id="WEGI01000009">
    <property type="protein sequence ID" value="MQY28848.1"/>
    <property type="molecule type" value="Genomic_DNA"/>
</dbReference>
<accession>A0A7K0DTD9</accession>
<dbReference type="PROSITE" id="PS00552">
    <property type="entry name" value="HTH_MERR_1"/>
    <property type="match status" value="1"/>
</dbReference>
<dbReference type="Proteomes" id="UP000431401">
    <property type="component" value="Unassembled WGS sequence"/>
</dbReference>
<dbReference type="GO" id="GO:0003700">
    <property type="term" value="F:DNA-binding transcription factor activity"/>
    <property type="evidence" value="ECO:0007669"/>
    <property type="project" value="InterPro"/>
</dbReference>
<evidence type="ECO:0000259" key="5">
    <source>
        <dbReference type="PROSITE" id="PS50937"/>
    </source>
</evidence>
<dbReference type="GO" id="GO:0003677">
    <property type="term" value="F:DNA binding"/>
    <property type="evidence" value="ECO:0007669"/>
    <property type="project" value="UniProtKB-KW"/>
</dbReference>
<evidence type="ECO:0000256" key="2">
    <source>
        <dbReference type="ARBA" id="ARBA00023015"/>
    </source>
</evidence>
<dbReference type="PROSITE" id="PS50937">
    <property type="entry name" value="HTH_MERR_2"/>
    <property type="match status" value="1"/>
</dbReference>
<dbReference type="PRINTS" id="PR00040">
    <property type="entry name" value="HTHMERR"/>
</dbReference>
<reference evidence="6 7" key="1">
    <citation type="submission" date="2019-10" db="EMBL/GenBank/DDBJ databases">
        <title>Nocardia macrotermitis sp. nov. and Nocardia aurantia sp. nov., isolated from the gut of fungus growing-termite Macrotermes natalensis.</title>
        <authorList>
            <person name="Benndorf R."/>
            <person name="Schwitalla J."/>
            <person name="Martin K."/>
            <person name="De Beer W."/>
            <person name="Kaster A.-K."/>
            <person name="Vollmers J."/>
            <person name="Poulsen M."/>
            <person name="Beemelmanns C."/>
        </authorList>
    </citation>
    <scope>NUCLEOTIDE SEQUENCE [LARGE SCALE GENOMIC DNA]</scope>
    <source>
        <strain evidence="6 7">RB56</strain>
    </source>
</reference>
<dbReference type="PANTHER" id="PTHR30204">
    <property type="entry name" value="REDOX-CYCLING DRUG-SENSING TRANSCRIPTIONAL ACTIVATOR SOXR"/>
    <property type="match status" value="1"/>
</dbReference>
<dbReference type="InterPro" id="IPR047057">
    <property type="entry name" value="MerR_fam"/>
</dbReference>
<dbReference type="Gene3D" id="1.10.1660.10">
    <property type="match status" value="1"/>
</dbReference>
<evidence type="ECO:0000256" key="4">
    <source>
        <dbReference type="ARBA" id="ARBA00023163"/>
    </source>
</evidence>
<dbReference type="SMART" id="SM00422">
    <property type="entry name" value="HTH_MERR"/>
    <property type="match status" value="1"/>
</dbReference>
<organism evidence="6 7">
    <name type="scientific">Nocardia aurantia</name>
    <dbReference type="NCBI Taxonomy" id="2585199"/>
    <lineage>
        <taxon>Bacteria</taxon>
        <taxon>Bacillati</taxon>
        <taxon>Actinomycetota</taxon>
        <taxon>Actinomycetes</taxon>
        <taxon>Mycobacteriales</taxon>
        <taxon>Nocardiaceae</taxon>
        <taxon>Nocardia</taxon>
    </lineage>
</organism>
<evidence type="ECO:0000313" key="6">
    <source>
        <dbReference type="EMBL" id="MQY28848.1"/>
    </source>
</evidence>
<keyword evidence="7" id="KW-1185">Reference proteome</keyword>
<dbReference type="Pfam" id="PF13411">
    <property type="entry name" value="MerR_1"/>
    <property type="match status" value="1"/>
</dbReference>
<dbReference type="InterPro" id="IPR009061">
    <property type="entry name" value="DNA-bd_dom_put_sf"/>
</dbReference>
<name>A0A7K0DTD9_9NOCA</name>
<comment type="caution">
    <text evidence="6">The sequence shown here is derived from an EMBL/GenBank/DDBJ whole genome shotgun (WGS) entry which is preliminary data.</text>
</comment>
<dbReference type="PANTHER" id="PTHR30204:SF69">
    <property type="entry name" value="MERR-FAMILY TRANSCRIPTIONAL REGULATOR"/>
    <property type="match status" value="1"/>
</dbReference>
<keyword evidence="3" id="KW-0238">DNA-binding</keyword>
<protein>
    <recommendedName>
        <fullName evidence="5">HTH merR-type domain-containing protein</fullName>
    </recommendedName>
</protein>
<dbReference type="AlphaFoldDB" id="A0A7K0DTD9"/>